<keyword evidence="4 9" id="KW-0812">Transmembrane</keyword>
<dbReference type="AlphaFoldDB" id="A0A1E4S5M7"/>
<feature type="transmembrane region" description="Helical" evidence="9">
    <location>
        <begin position="161"/>
        <end position="181"/>
    </location>
</feature>
<dbReference type="FunFam" id="1.20.1740.10:FF:000001">
    <property type="entry name" value="Amino acid permease"/>
    <property type="match status" value="1"/>
</dbReference>
<dbReference type="Gene3D" id="1.20.1740.10">
    <property type="entry name" value="Amino acid/polyamine transporter I"/>
    <property type="match status" value="1"/>
</dbReference>
<feature type="compositionally biased region" description="Polar residues" evidence="8">
    <location>
        <begin position="7"/>
        <end position="23"/>
    </location>
</feature>
<evidence type="ECO:0000256" key="1">
    <source>
        <dbReference type="ARBA" id="ARBA00004141"/>
    </source>
</evidence>
<gene>
    <name evidence="11" type="ORF">CYBJADRAFT_193543</name>
</gene>
<feature type="transmembrane region" description="Helical" evidence="9">
    <location>
        <begin position="328"/>
        <end position="347"/>
    </location>
</feature>
<reference evidence="11 12" key="1">
    <citation type="journal article" date="2016" name="Proc. Natl. Acad. Sci. U.S.A.">
        <title>Comparative genomics of biotechnologically important yeasts.</title>
        <authorList>
            <person name="Riley R."/>
            <person name="Haridas S."/>
            <person name="Wolfe K.H."/>
            <person name="Lopes M.R."/>
            <person name="Hittinger C.T."/>
            <person name="Goeker M."/>
            <person name="Salamov A.A."/>
            <person name="Wisecaver J.H."/>
            <person name="Long T.M."/>
            <person name="Calvey C.H."/>
            <person name="Aerts A.L."/>
            <person name="Barry K.W."/>
            <person name="Choi C."/>
            <person name="Clum A."/>
            <person name="Coughlan A.Y."/>
            <person name="Deshpande S."/>
            <person name="Douglass A.P."/>
            <person name="Hanson S.J."/>
            <person name="Klenk H.-P."/>
            <person name="LaButti K.M."/>
            <person name="Lapidus A."/>
            <person name="Lindquist E.A."/>
            <person name="Lipzen A.M."/>
            <person name="Meier-Kolthoff J.P."/>
            <person name="Ohm R.A."/>
            <person name="Otillar R.P."/>
            <person name="Pangilinan J.L."/>
            <person name="Peng Y."/>
            <person name="Rokas A."/>
            <person name="Rosa C.A."/>
            <person name="Scheuner C."/>
            <person name="Sibirny A.A."/>
            <person name="Slot J.C."/>
            <person name="Stielow J.B."/>
            <person name="Sun H."/>
            <person name="Kurtzman C.P."/>
            <person name="Blackwell M."/>
            <person name="Grigoriev I.V."/>
            <person name="Jeffries T.W."/>
        </authorList>
    </citation>
    <scope>NUCLEOTIDE SEQUENCE [LARGE SCALE GENOMIC DNA]</scope>
    <source>
        <strain evidence="12">ATCC 18201 / CBS 1600 / BCRC 20928 / JCM 3617 / NBRC 0987 / NRRL Y-1542</strain>
    </source>
</reference>
<dbReference type="GO" id="GO:0015171">
    <property type="term" value="F:amino acid transmembrane transporter activity"/>
    <property type="evidence" value="ECO:0007669"/>
    <property type="project" value="TreeGrafter"/>
</dbReference>
<name>A0A1E4S5M7_CYBJN</name>
<sequence>MPDTKLELSNTVSDISPSDSIGSNAPREYDLENNDVESKSEDNAISNRHVVMLALAGGLGTGLLVGVGGGLARSGPAGLLMAFTIVGAMVYLTMGAAGELAVAYSAVPGGFNSYARRLVDPSLSFAVAWNYCINWFTVLPLELVTASMTIKFWDPHTNADLYVSILLVMVCIINFIGARGYAEAEFWANSIKVTMLVGFIVLGILMDVGICGTQGKVLFKYFSNPGPFANGFKGVCAVLVTCAFSLGGTEFMALSAADQKKPRRAIPSAVKQVGYRLIFVYLLSILLIGMLVPYDSPFLMGSGGNRGAPVSPFVIAVNSGSFKALPHIINAVILVALFSVANAALYCSSRTFYSLAQQGYAPKWFDFVDRKKRPTRAMLLSSTLGLFSLIAAYPDQESIFVWLLSLSGLASLFTWGTINISFLRMRSAMNVQGFSTSELGYVSYFGTPGSWVAIVIIVGTLVSHFWVSLFPFETNGVFDPVNFLQNYSGFPVLLVFYISHKVYTRNWRICIPADEIDLVTDRKIFDADVLYQEHIEEERRLKEGPLFKRIVAFWC</sequence>
<dbReference type="InterPro" id="IPR004840">
    <property type="entry name" value="Amino_acid_permease_CS"/>
</dbReference>
<feature type="transmembrane region" description="Helical" evidence="9">
    <location>
        <begin position="377"/>
        <end position="393"/>
    </location>
</feature>
<dbReference type="STRING" id="983966.A0A1E4S5M7"/>
<keyword evidence="3" id="KW-0813">Transport</keyword>
<keyword evidence="12" id="KW-1185">Reference proteome</keyword>
<dbReference type="EMBL" id="KV453927">
    <property type="protein sequence ID" value="ODV74847.1"/>
    <property type="molecule type" value="Genomic_DNA"/>
</dbReference>
<dbReference type="Pfam" id="PF00324">
    <property type="entry name" value="AA_permease"/>
    <property type="match status" value="1"/>
</dbReference>
<evidence type="ECO:0000256" key="6">
    <source>
        <dbReference type="ARBA" id="ARBA00022989"/>
    </source>
</evidence>
<evidence type="ECO:0000256" key="3">
    <source>
        <dbReference type="ARBA" id="ARBA00022448"/>
    </source>
</evidence>
<feature type="transmembrane region" description="Helical" evidence="9">
    <location>
        <begin position="123"/>
        <end position="141"/>
    </location>
</feature>
<feature type="transmembrane region" description="Helical" evidence="9">
    <location>
        <begin position="78"/>
        <end position="102"/>
    </location>
</feature>
<evidence type="ECO:0000256" key="9">
    <source>
        <dbReference type="SAM" id="Phobius"/>
    </source>
</evidence>
<dbReference type="OrthoDB" id="3900342at2759"/>
<evidence type="ECO:0000256" key="8">
    <source>
        <dbReference type="SAM" id="MobiDB-lite"/>
    </source>
</evidence>
<feature type="region of interest" description="Disordered" evidence="8">
    <location>
        <begin position="1"/>
        <end position="29"/>
    </location>
</feature>
<accession>A0A1E4S5M7</accession>
<protein>
    <recommendedName>
        <fullName evidence="10">Amino acid permease/ SLC12A domain-containing protein</fullName>
    </recommendedName>
</protein>
<keyword evidence="7 9" id="KW-0472">Membrane</keyword>
<dbReference type="Proteomes" id="UP000094389">
    <property type="component" value="Unassembled WGS sequence"/>
</dbReference>
<feature type="transmembrane region" description="Helical" evidence="9">
    <location>
        <begin position="193"/>
        <end position="212"/>
    </location>
</feature>
<dbReference type="InterPro" id="IPR050524">
    <property type="entry name" value="APC_YAT"/>
</dbReference>
<feature type="transmembrane region" description="Helical" evidence="9">
    <location>
        <begin position="399"/>
        <end position="423"/>
    </location>
</feature>
<dbReference type="OMA" id="WTTICIA"/>
<dbReference type="PIRSF" id="PIRSF006060">
    <property type="entry name" value="AA_transporter"/>
    <property type="match status" value="1"/>
</dbReference>
<dbReference type="GeneID" id="30991881"/>
<dbReference type="RefSeq" id="XP_020071886.1">
    <property type="nucleotide sequence ID" value="XM_020217485.1"/>
</dbReference>
<comment type="similarity">
    <text evidence="2">Belongs to the amino acid-polyamine-organocation (APC) superfamily. YAT (TC 2.A.3.10) family.</text>
</comment>
<feature type="transmembrane region" description="Helical" evidence="9">
    <location>
        <begin position="232"/>
        <end position="254"/>
    </location>
</feature>
<evidence type="ECO:0000256" key="7">
    <source>
        <dbReference type="ARBA" id="ARBA00023136"/>
    </source>
</evidence>
<dbReference type="InterPro" id="IPR004841">
    <property type="entry name" value="AA-permease/SLC12A_dom"/>
</dbReference>
<keyword evidence="6 9" id="KW-1133">Transmembrane helix</keyword>
<proteinExistence type="inferred from homology"/>
<feature type="transmembrane region" description="Helical" evidence="9">
    <location>
        <begin position="275"/>
        <end position="294"/>
    </location>
</feature>
<feature type="domain" description="Amino acid permease/ SLC12A" evidence="10">
    <location>
        <begin position="49"/>
        <end position="508"/>
    </location>
</feature>
<evidence type="ECO:0000256" key="4">
    <source>
        <dbReference type="ARBA" id="ARBA00022692"/>
    </source>
</evidence>
<dbReference type="PROSITE" id="PS00218">
    <property type="entry name" value="AMINO_ACID_PERMEASE_1"/>
    <property type="match status" value="1"/>
</dbReference>
<evidence type="ECO:0000259" key="10">
    <source>
        <dbReference type="Pfam" id="PF00324"/>
    </source>
</evidence>
<evidence type="ECO:0000256" key="2">
    <source>
        <dbReference type="ARBA" id="ARBA00006983"/>
    </source>
</evidence>
<comment type="subcellular location">
    <subcellularLocation>
        <location evidence="1">Membrane</location>
        <topology evidence="1">Multi-pass membrane protein</topology>
    </subcellularLocation>
</comment>
<dbReference type="PANTHER" id="PTHR43341:SF17">
    <property type="entry name" value="GENERAL AMINO ACID PERMEASE AGP1-RELATED"/>
    <property type="match status" value="1"/>
</dbReference>
<evidence type="ECO:0000313" key="12">
    <source>
        <dbReference type="Proteomes" id="UP000094389"/>
    </source>
</evidence>
<feature type="transmembrane region" description="Helical" evidence="9">
    <location>
        <begin position="487"/>
        <end position="503"/>
    </location>
</feature>
<evidence type="ECO:0000313" key="11">
    <source>
        <dbReference type="EMBL" id="ODV74847.1"/>
    </source>
</evidence>
<feature type="transmembrane region" description="Helical" evidence="9">
    <location>
        <begin position="50"/>
        <end position="72"/>
    </location>
</feature>
<feature type="transmembrane region" description="Helical" evidence="9">
    <location>
        <begin position="444"/>
        <end position="467"/>
    </location>
</feature>
<organism evidence="11 12">
    <name type="scientific">Cyberlindnera jadinii (strain ATCC 18201 / CBS 1600 / BCRC 20928 / JCM 3617 / NBRC 0987 / NRRL Y-1542)</name>
    <name type="common">Torula yeast</name>
    <name type="synonym">Candida utilis</name>
    <dbReference type="NCBI Taxonomy" id="983966"/>
    <lineage>
        <taxon>Eukaryota</taxon>
        <taxon>Fungi</taxon>
        <taxon>Dikarya</taxon>
        <taxon>Ascomycota</taxon>
        <taxon>Saccharomycotina</taxon>
        <taxon>Saccharomycetes</taxon>
        <taxon>Phaffomycetales</taxon>
        <taxon>Phaffomycetaceae</taxon>
        <taxon>Cyberlindnera</taxon>
    </lineage>
</organism>
<dbReference type="GO" id="GO:0016020">
    <property type="term" value="C:membrane"/>
    <property type="evidence" value="ECO:0007669"/>
    <property type="project" value="UniProtKB-SubCell"/>
</dbReference>
<dbReference type="PANTHER" id="PTHR43341">
    <property type="entry name" value="AMINO ACID PERMEASE"/>
    <property type="match status" value="1"/>
</dbReference>
<keyword evidence="5" id="KW-0029">Amino-acid transport</keyword>
<evidence type="ECO:0000256" key="5">
    <source>
        <dbReference type="ARBA" id="ARBA00022970"/>
    </source>
</evidence>